<evidence type="ECO:0000313" key="4">
    <source>
        <dbReference type="Proteomes" id="UP000278746"/>
    </source>
</evidence>
<dbReference type="HAMAP" id="MF_01940">
    <property type="entry name" value="RNA_CPDase"/>
    <property type="match status" value="1"/>
</dbReference>
<dbReference type="OrthoDB" id="9789350at2"/>
<comment type="catalytic activity">
    <reaction evidence="2">
        <text>a 3'-end 2',3'-cyclophospho-ribonucleotide-RNA + H2O = a 3'-end 2'-phospho-ribonucleotide-RNA + H(+)</text>
        <dbReference type="Rhea" id="RHEA:11828"/>
        <dbReference type="Rhea" id="RHEA-COMP:10464"/>
        <dbReference type="Rhea" id="RHEA-COMP:17353"/>
        <dbReference type="ChEBI" id="CHEBI:15377"/>
        <dbReference type="ChEBI" id="CHEBI:15378"/>
        <dbReference type="ChEBI" id="CHEBI:83064"/>
        <dbReference type="ChEBI" id="CHEBI:173113"/>
        <dbReference type="EC" id="3.1.4.58"/>
    </reaction>
</comment>
<dbReference type="NCBIfam" id="TIGR02258">
    <property type="entry name" value="2_5_ligase"/>
    <property type="match status" value="1"/>
</dbReference>
<comment type="function">
    <text evidence="2">Hydrolyzes RNA 2',3'-cyclic phosphodiester to an RNA 2'-phosphomonoester.</text>
</comment>
<comment type="similarity">
    <text evidence="2">Belongs to the 2H phosphoesterase superfamily. ThpR family.</text>
</comment>
<dbReference type="EC" id="3.1.4.58" evidence="2"/>
<dbReference type="SUPFAM" id="SSF55144">
    <property type="entry name" value="LigT-like"/>
    <property type="match status" value="1"/>
</dbReference>
<dbReference type="GO" id="GO:0008664">
    <property type="term" value="F:RNA 2',3'-cyclic 3'-phosphodiesterase activity"/>
    <property type="evidence" value="ECO:0007669"/>
    <property type="project" value="UniProtKB-EC"/>
</dbReference>
<dbReference type="InterPro" id="IPR009097">
    <property type="entry name" value="Cyclic_Pdiesterase"/>
</dbReference>
<feature type="short sequence motif" description="HXTX 1" evidence="2">
    <location>
        <begin position="41"/>
        <end position="44"/>
    </location>
</feature>
<feature type="short sequence motif" description="HXTX 2" evidence="2">
    <location>
        <begin position="127"/>
        <end position="130"/>
    </location>
</feature>
<evidence type="ECO:0000256" key="1">
    <source>
        <dbReference type="ARBA" id="ARBA00022801"/>
    </source>
</evidence>
<dbReference type="InterPro" id="IPR004175">
    <property type="entry name" value="RNA_CPDase"/>
</dbReference>
<keyword evidence="4" id="KW-1185">Reference proteome</keyword>
<name>A0A3M7U077_9BACI</name>
<comment type="caution">
    <text evidence="3">The sequence shown here is derived from an EMBL/GenBank/DDBJ whole genome shotgun (WGS) entry which is preliminary data.</text>
</comment>
<evidence type="ECO:0000313" key="3">
    <source>
        <dbReference type="EMBL" id="RNA70404.1"/>
    </source>
</evidence>
<accession>A0A3M7U077</accession>
<protein>
    <recommendedName>
        <fullName evidence="2">RNA 2',3'-cyclic phosphodiesterase</fullName>
        <shortName evidence="2">RNA 2',3'-CPDase</shortName>
        <ecNumber evidence="2">3.1.4.58</ecNumber>
    </recommendedName>
</protein>
<reference evidence="3 4" key="1">
    <citation type="submission" date="2018-10" db="EMBL/GenBank/DDBJ databases">
        <title>Bacillus Keqinensis sp. nov., a moderately halophilic bacterium isolated from a saline-alkaline lake.</title>
        <authorList>
            <person name="Wang H."/>
        </authorList>
    </citation>
    <scope>NUCLEOTIDE SEQUENCE [LARGE SCALE GENOMIC DNA]</scope>
    <source>
        <strain evidence="3 4">KQ-3</strain>
    </source>
</reference>
<dbReference type="PANTHER" id="PTHR35561:SF1">
    <property type="entry name" value="RNA 2',3'-CYCLIC PHOSPHODIESTERASE"/>
    <property type="match status" value="1"/>
</dbReference>
<keyword evidence="1 2" id="KW-0378">Hydrolase</keyword>
<evidence type="ECO:0000256" key="2">
    <source>
        <dbReference type="HAMAP-Rule" id="MF_01940"/>
    </source>
</evidence>
<dbReference type="AlphaFoldDB" id="A0A3M7U077"/>
<feature type="active site" description="Proton acceptor" evidence="2">
    <location>
        <position position="127"/>
    </location>
</feature>
<dbReference type="GO" id="GO:0004113">
    <property type="term" value="F:2',3'-cyclic-nucleotide 3'-phosphodiesterase activity"/>
    <property type="evidence" value="ECO:0007669"/>
    <property type="project" value="InterPro"/>
</dbReference>
<dbReference type="Pfam" id="PF13563">
    <property type="entry name" value="2_5_RNA_ligase2"/>
    <property type="match status" value="1"/>
</dbReference>
<gene>
    <name evidence="3" type="primary">thpR</name>
    <name evidence="3" type="ORF">EBO34_10920</name>
</gene>
<proteinExistence type="inferred from homology"/>
<dbReference type="RefSeq" id="WP_122898162.1">
    <property type="nucleotide sequence ID" value="NZ_RHIB01000001.1"/>
</dbReference>
<organism evidence="3 4">
    <name type="scientific">Alteribacter keqinensis</name>
    <dbReference type="NCBI Taxonomy" id="2483800"/>
    <lineage>
        <taxon>Bacteria</taxon>
        <taxon>Bacillati</taxon>
        <taxon>Bacillota</taxon>
        <taxon>Bacilli</taxon>
        <taxon>Bacillales</taxon>
        <taxon>Bacillaceae</taxon>
        <taxon>Alteribacter</taxon>
    </lineage>
</organism>
<dbReference type="PANTHER" id="PTHR35561">
    <property type="entry name" value="RNA 2',3'-CYCLIC PHOSPHODIESTERASE"/>
    <property type="match status" value="1"/>
</dbReference>
<sequence>MSHYFIAIPVPEKIVPPLLEAQEHFEADVRFKTVIHPDDFHITLLFFGGWDSAKRTKLWEELKTKLSKEESPALTLREISSFGRPAEPRVLWAGMSYSKPLMTLQKKIRDLAVRHEFPVEERPFTPHITLAKGYKGEKPLRRQNLSMELPEMGWDAEEVVLYEIHPHSSPRYKAVDRIILQ</sequence>
<dbReference type="EMBL" id="RHIB01000001">
    <property type="protein sequence ID" value="RNA70404.1"/>
    <property type="molecule type" value="Genomic_DNA"/>
</dbReference>
<dbReference type="Proteomes" id="UP000278746">
    <property type="component" value="Unassembled WGS sequence"/>
</dbReference>
<feature type="active site" description="Proton donor" evidence="2">
    <location>
        <position position="41"/>
    </location>
</feature>
<dbReference type="Gene3D" id="3.90.1140.10">
    <property type="entry name" value="Cyclic phosphodiesterase"/>
    <property type="match status" value="1"/>
</dbReference>